<accession>A0ABV2T2U1</accession>
<comment type="caution">
    <text evidence="2">The sequence shown here is derived from an EMBL/GenBank/DDBJ whole genome shotgun (WGS) entry which is preliminary data.</text>
</comment>
<protein>
    <submittedName>
        <fullName evidence="2">GPW/gp25 family protein</fullName>
    </submittedName>
</protein>
<sequence>MNEENDFLGRGWAFPPAFIKATDEWGSVKESYVQMVAAKEDIEQSLEILLSTSFGERVMQPQFGCNLSDYQFESMSNTLIGFIKDTVENAILYYEPRIEMEDISVSQADFWDAIQGFLRIEISYRILTTNSRSNFVYDFYLKDMQPNEAKTGSSTL</sequence>
<evidence type="ECO:0000313" key="3">
    <source>
        <dbReference type="Proteomes" id="UP001549749"/>
    </source>
</evidence>
<gene>
    <name evidence="2" type="ORF">ABR189_08160</name>
</gene>
<dbReference type="Gene3D" id="3.10.450.40">
    <property type="match status" value="1"/>
</dbReference>
<proteinExistence type="predicted"/>
<dbReference type="Proteomes" id="UP001549749">
    <property type="component" value="Unassembled WGS sequence"/>
</dbReference>
<name>A0ABV2T2U1_9BACT</name>
<dbReference type="Pfam" id="PF04965">
    <property type="entry name" value="GPW_gp25"/>
    <property type="match status" value="1"/>
</dbReference>
<dbReference type="SUPFAM" id="SSF160719">
    <property type="entry name" value="gpW/gp25-like"/>
    <property type="match status" value="1"/>
</dbReference>
<dbReference type="EMBL" id="JBEXAC010000001">
    <property type="protein sequence ID" value="MET6997341.1"/>
    <property type="molecule type" value="Genomic_DNA"/>
</dbReference>
<feature type="domain" description="IraD/Gp25-like" evidence="1">
    <location>
        <begin position="38"/>
        <end position="130"/>
    </location>
</feature>
<keyword evidence="3" id="KW-1185">Reference proteome</keyword>
<dbReference type="InterPro" id="IPR007048">
    <property type="entry name" value="IraD/Gp25-like"/>
</dbReference>
<reference evidence="2 3" key="1">
    <citation type="submission" date="2024-06" db="EMBL/GenBank/DDBJ databases">
        <title>Chitinophaga defluvii sp. nov., isolated from municipal sewage.</title>
        <authorList>
            <person name="Zhang L."/>
        </authorList>
    </citation>
    <scope>NUCLEOTIDE SEQUENCE [LARGE SCALE GENOMIC DNA]</scope>
    <source>
        <strain evidence="2 3">H8</strain>
    </source>
</reference>
<evidence type="ECO:0000313" key="2">
    <source>
        <dbReference type="EMBL" id="MET6997341.1"/>
    </source>
</evidence>
<evidence type="ECO:0000259" key="1">
    <source>
        <dbReference type="Pfam" id="PF04965"/>
    </source>
</evidence>
<dbReference type="RefSeq" id="WP_354659979.1">
    <property type="nucleotide sequence ID" value="NZ_JBEXAC010000001.1"/>
</dbReference>
<organism evidence="2 3">
    <name type="scientific">Chitinophaga defluvii</name>
    <dbReference type="NCBI Taxonomy" id="3163343"/>
    <lineage>
        <taxon>Bacteria</taxon>
        <taxon>Pseudomonadati</taxon>
        <taxon>Bacteroidota</taxon>
        <taxon>Chitinophagia</taxon>
        <taxon>Chitinophagales</taxon>
        <taxon>Chitinophagaceae</taxon>
        <taxon>Chitinophaga</taxon>
    </lineage>
</organism>